<sequence>MAATISSHHVSKTCVAFLLNHPAPSQRQMPRTFAIPYSSPSPTRCASTIPLAALLNDAEKVCVRPSSPWKKESSVQDLVSFECVHEMIPSSIIDRISPAPQTHRSLCQVDGCATAAVSKGRCVRHGGGTRCVEPGCNKRTKRFRRCFLHGGFVYCNIEGCASKAKRFGRCWAHGGGSLCAESGCEKLAVKSGLCWTHGGGSRCRVQDCWRRSYKRCDFYCDEHFGCVQAGSSVECVSPL</sequence>
<accession>A0A485KRA0</accession>
<dbReference type="PANTHER" id="PTHR31827">
    <property type="entry name" value="EMB|CAB89363.1"/>
    <property type="match status" value="1"/>
</dbReference>
<reference evidence="1" key="2">
    <citation type="submission" date="2019-06" db="EMBL/GenBank/DDBJ databases">
        <title>Genomics analysis of Aphanomyces spp. identifies a new class of oomycete effector associated with host adaptation.</title>
        <authorList>
            <person name="Gaulin E."/>
        </authorList>
    </citation>
    <scope>NUCLEOTIDE SEQUENCE</scope>
    <source>
        <strain evidence="1">CBS 578.67</strain>
    </source>
</reference>
<gene>
    <name evidence="2" type="primary">Aste57867_10767</name>
    <name evidence="1" type="ORF">As57867_010727</name>
    <name evidence="2" type="ORF">ASTE57867_10767</name>
</gene>
<evidence type="ECO:0000313" key="1">
    <source>
        <dbReference type="EMBL" id="KAF0698610.1"/>
    </source>
</evidence>
<dbReference type="AlphaFoldDB" id="A0A485KRA0"/>
<dbReference type="EMBL" id="VJMH01005228">
    <property type="protein sequence ID" value="KAF0698610.1"/>
    <property type="molecule type" value="Genomic_DNA"/>
</dbReference>
<name>A0A485KRA0_9STRA</name>
<proteinExistence type="predicted"/>
<organism evidence="2 3">
    <name type="scientific">Aphanomyces stellatus</name>
    <dbReference type="NCBI Taxonomy" id="120398"/>
    <lineage>
        <taxon>Eukaryota</taxon>
        <taxon>Sar</taxon>
        <taxon>Stramenopiles</taxon>
        <taxon>Oomycota</taxon>
        <taxon>Saprolegniomycetes</taxon>
        <taxon>Saprolegniales</taxon>
        <taxon>Verrucalvaceae</taxon>
        <taxon>Aphanomyces</taxon>
    </lineage>
</organism>
<dbReference type="PANTHER" id="PTHR31827:SF1">
    <property type="entry name" value="EMB|CAB89363.1"/>
    <property type="match status" value="1"/>
</dbReference>
<evidence type="ECO:0000313" key="3">
    <source>
        <dbReference type="Proteomes" id="UP000332933"/>
    </source>
</evidence>
<dbReference type="EMBL" id="CAADRA010005249">
    <property type="protein sequence ID" value="VFT87637.1"/>
    <property type="molecule type" value="Genomic_DNA"/>
</dbReference>
<dbReference type="OrthoDB" id="77038at2759"/>
<protein>
    <submittedName>
        <fullName evidence="2">Aste57867_10767 protein</fullName>
    </submittedName>
</protein>
<evidence type="ECO:0000313" key="2">
    <source>
        <dbReference type="EMBL" id="VFT87637.1"/>
    </source>
</evidence>
<reference evidence="2 3" key="1">
    <citation type="submission" date="2019-03" db="EMBL/GenBank/DDBJ databases">
        <authorList>
            <person name="Gaulin E."/>
            <person name="Dumas B."/>
        </authorList>
    </citation>
    <scope>NUCLEOTIDE SEQUENCE [LARGE SCALE GENOMIC DNA]</scope>
    <source>
        <strain evidence="2">CBS 568.67</strain>
    </source>
</reference>
<dbReference type="Proteomes" id="UP000332933">
    <property type="component" value="Unassembled WGS sequence"/>
</dbReference>
<keyword evidence="3" id="KW-1185">Reference proteome</keyword>